<dbReference type="Gene3D" id="1.10.10.10">
    <property type="entry name" value="Winged helix-like DNA-binding domain superfamily/Winged helix DNA-binding domain"/>
    <property type="match status" value="1"/>
</dbReference>
<dbReference type="InterPro" id="IPR000595">
    <property type="entry name" value="cNMP-bd_dom"/>
</dbReference>
<organism evidence="5 6">
    <name type="scientific">Pseudomonas wadenswilerensis</name>
    <dbReference type="NCBI Taxonomy" id="1785161"/>
    <lineage>
        <taxon>Bacteria</taxon>
        <taxon>Pseudomonadati</taxon>
        <taxon>Pseudomonadota</taxon>
        <taxon>Gammaproteobacteria</taxon>
        <taxon>Pseudomonadales</taxon>
        <taxon>Pseudomonadaceae</taxon>
        <taxon>Pseudomonas</taxon>
    </lineage>
</organism>
<feature type="domain" description="HTH crp-type" evidence="4">
    <location>
        <begin position="176"/>
        <end position="249"/>
    </location>
</feature>
<dbReference type="PANTHER" id="PTHR24567:SF75">
    <property type="entry name" value="FUMARATE AND NITRATE REDUCTION REGULATORY PROTEIN"/>
    <property type="match status" value="1"/>
</dbReference>
<dbReference type="AlphaFoldDB" id="A0A380T0K2"/>
<dbReference type="Gene3D" id="2.60.120.10">
    <property type="entry name" value="Jelly Rolls"/>
    <property type="match status" value="1"/>
</dbReference>
<dbReference type="PROSITE" id="PS51063">
    <property type="entry name" value="HTH_CRP_2"/>
    <property type="match status" value="1"/>
</dbReference>
<evidence type="ECO:0000256" key="1">
    <source>
        <dbReference type="ARBA" id="ARBA00023015"/>
    </source>
</evidence>
<dbReference type="SMART" id="SM00419">
    <property type="entry name" value="HTH_CRP"/>
    <property type="match status" value="1"/>
</dbReference>
<name>A0A380T0K2_9PSED</name>
<keyword evidence="1" id="KW-0805">Transcription regulation</keyword>
<keyword evidence="3" id="KW-0804">Transcription</keyword>
<dbReference type="GO" id="GO:0003677">
    <property type="term" value="F:DNA binding"/>
    <property type="evidence" value="ECO:0007669"/>
    <property type="project" value="UniProtKB-KW"/>
</dbReference>
<dbReference type="SUPFAM" id="SSF51206">
    <property type="entry name" value="cAMP-binding domain-like"/>
    <property type="match status" value="1"/>
</dbReference>
<dbReference type="GO" id="GO:0005829">
    <property type="term" value="C:cytosol"/>
    <property type="evidence" value="ECO:0007669"/>
    <property type="project" value="TreeGrafter"/>
</dbReference>
<evidence type="ECO:0000256" key="3">
    <source>
        <dbReference type="ARBA" id="ARBA00023163"/>
    </source>
</evidence>
<evidence type="ECO:0000313" key="5">
    <source>
        <dbReference type="EMBL" id="SUQ63026.1"/>
    </source>
</evidence>
<evidence type="ECO:0000256" key="2">
    <source>
        <dbReference type="ARBA" id="ARBA00023125"/>
    </source>
</evidence>
<dbReference type="CDD" id="cd00038">
    <property type="entry name" value="CAP_ED"/>
    <property type="match status" value="1"/>
</dbReference>
<accession>A0A380T0K2</accession>
<keyword evidence="6" id="KW-1185">Reference proteome</keyword>
<dbReference type="SUPFAM" id="SSF46785">
    <property type="entry name" value="Winged helix' DNA-binding domain"/>
    <property type="match status" value="1"/>
</dbReference>
<evidence type="ECO:0000313" key="6">
    <source>
        <dbReference type="Proteomes" id="UP000255177"/>
    </source>
</evidence>
<dbReference type="Pfam" id="PF13545">
    <property type="entry name" value="HTH_Crp_2"/>
    <property type="match status" value="1"/>
</dbReference>
<gene>
    <name evidence="5" type="primary">btr</name>
    <name evidence="5" type="ORF">CCOS864_02476</name>
</gene>
<sequence length="266" mass="29980">MHSLLNVATDLEERNPIGVVPPINVNPYRAACVDCRVSSLCLPTGLCKHGNDRFSELIRQRIRIKKGYGLYHANDPLEYLYAVRLGSFKTCFANAEGQGLVTNFWMPGDTMGCDAISTNRHVCSAFALEDSEVCLIPYQRLESLAHEFPFLQQSLNRLLSSEIVREHKRLLMMCNLTAEERMASFLLGLSKRYVERGFSAHSFVLRMSRDDIASYLGLRLETVCRCIAHLRHLDIVQFSGRTVEILNLPGLKVLEHGYSKGSAANQ</sequence>
<dbReference type="EMBL" id="UIDD01000007">
    <property type="protein sequence ID" value="SUQ63026.1"/>
    <property type="molecule type" value="Genomic_DNA"/>
</dbReference>
<protein>
    <submittedName>
        <fullName evidence="5">Transcriptional regulatory protein btr</fullName>
    </submittedName>
</protein>
<dbReference type="PRINTS" id="PR00034">
    <property type="entry name" value="HTHCRP"/>
</dbReference>
<dbReference type="InterPro" id="IPR014710">
    <property type="entry name" value="RmlC-like_jellyroll"/>
</dbReference>
<dbReference type="RefSeq" id="WP_115086610.1">
    <property type="nucleotide sequence ID" value="NZ_CBCSFG010000023.1"/>
</dbReference>
<dbReference type="GO" id="GO:0003700">
    <property type="term" value="F:DNA-binding transcription factor activity"/>
    <property type="evidence" value="ECO:0007669"/>
    <property type="project" value="TreeGrafter"/>
</dbReference>
<keyword evidence="2" id="KW-0238">DNA-binding</keyword>
<dbReference type="Proteomes" id="UP000255177">
    <property type="component" value="Unassembled WGS sequence"/>
</dbReference>
<proteinExistence type="predicted"/>
<dbReference type="PANTHER" id="PTHR24567">
    <property type="entry name" value="CRP FAMILY TRANSCRIPTIONAL REGULATORY PROTEIN"/>
    <property type="match status" value="1"/>
</dbReference>
<dbReference type="FunFam" id="1.10.10.10:FF:000028">
    <property type="entry name" value="Fumarate/nitrate reduction transcriptional regulator Fnr"/>
    <property type="match status" value="1"/>
</dbReference>
<dbReference type="InterPro" id="IPR036390">
    <property type="entry name" value="WH_DNA-bd_sf"/>
</dbReference>
<dbReference type="Pfam" id="PF00027">
    <property type="entry name" value="cNMP_binding"/>
    <property type="match status" value="1"/>
</dbReference>
<dbReference type="InterPro" id="IPR050397">
    <property type="entry name" value="Env_Response_Regulators"/>
</dbReference>
<evidence type="ECO:0000259" key="4">
    <source>
        <dbReference type="PROSITE" id="PS51063"/>
    </source>
</evidence>
<dbReference type="InterPro" id="IPR036388">
    <property type="entry name" value="WH-like_DNA-bd_sf"/>
</dbReference>
<dbReference type="InterPro" id="IPR012318">
    <property type="entry name" value="HTH_CRP"/>
</dbReference>
<reference evidence="6" key="1">
    <citation type="submission" date="2018-07" db="EMBL/GenBank/DDBJ databases">
        <authorList>
            <person name="Blom J."/>
        </authorList>
    </citation>
    <scope>NUCLEOTIDE SEQUENCE [LARGE SCALE GENOMIC DNA]</scope>
    <source>
        <strain evidence="6">CCOS 864</strain>
    </source>
</reference>
<dbReference type="InterPro" id="IPR018490">
    <property type="entry name" value="cNMP-bd_dom_sf"/>
</dbReference>